<dbReference type="GO" id="GO:0008270">
    <property type="term" value="F:zinc ion binding"/>
    <property type="evidence" value="ECO:0007669"/>
    <property type="project" value="UniProtKB-KW"/>
</dbReference>
<dbReference type="SUPFAM" id="SSF90209">
    <property type="entry name" value="Ran binding protein zinc finger-like"/>
    <property type="match status" value="1"/>
</dbReference>
<sequence>MGTKYTEETTKKAEELALKLAEAIEGGDKELALECAGWLAEQRAPVTVQVKPEAYPKKEISLWVGVEDAQMTTVPIYLKVNPHMTLASLKDMVFLLYGFPPSVQQWVVGKRLPGDQETLHYNGIQRDGDMAYLYLRSAKEAKLSKETFQKERERRVLAELGFSDILLQPRGSQEQVDAGLGGAQDSLCMEELRHELLQAEAALPPEPPKVGWVCPSCTYVNKPTRPGCEICCKERPEDYMVPVAYQPDEEELARMRNEEEAMRQYQQVTEQQKIENYQHLLQLDGQSLVPADEVIECPICFVTLQPGEGVTLRECLHSFCRDCLKGTILNSPEPEVPCPYIDEKYSCPGQLLEREIKALLSSAEYQHFLDLGVSIAENRSRSSYHCKTTDCRGWCIFEDDVNEFACPVCQKVNCLLCKAIHETMNCKEYQDDLKLRAQNDQAARQTTEMLTTMVQKGEAMYCPTCKIVVQKKDGCDWIRCTVCHTEICWVTKGPRWGSAGPGDTSGGCRCRLNGVPCHPRCQNCH</sequence>
<dbReference type="Gene3D" id="3.10.20.90">
    <property type="entry name" value="Phosphatidylinositol 3-kinase Catalytic Subunit, Chain A, domain 1"/>
    <property type="match status" value="1"/>
</dbReference>
<evidence type="ECO:0000256" key="15">
    <source>
        <dbReference type="ARBA" id="ARBA00023054"/>
    </source>
</evidence>
<gene>
    <name evidence="21" type="ORF">UY3_09585</name>
</gene>
<name>M7BCE6_CHEMY</name>
<dbReference type="GO" id="GO:0043130">
    <property type="term" value="F:ubiquitin binding"/>
    <property type="evidence" value="ECO:0007669"/>
    <property type="project" value="TreeGrafter"/>
</dbReference>
<evidence type="ECO:0000256" key="4">
    <source>
        <dbReference type="ARBA" id="ARBA00012251"/>
    </source>
</evidence>
<dbReference type="GO" id="GO:0010604">
    <property type="term" value="P:positive regulation of macromolecule metabolic process"/>
    <property type="evidence" value="ECO:0007669"/>
    <property type="project" value="UniProtKB-ARBA"/>
</dbReference>
<dbReference type="Gene3D" id="1.20.120.1750">
    <property type="match status" value="1"/>
</dbReference>
<dbReference type="PANTHER" id="PTHR22770">
    <property type="entry name" value="UBIQUITIN CONJUGATING ENZYME 7 INTERACTING PROTEIN-RELATED"/>
    <property type="match status" value="1"/>
</dbReference>
<evidence type="ECO:0000259" key="20">
    <source>
        <dbReference type="PROSITE" id="PS51873"/>
    </source>
</evidence>
<evidence type="ECO:0000256" key="2">
    <source>
        <dbReference type="ARBA" id="ARBA00004906"/>
    </source>
</evidence>
<dbReference type="InterPro" id="IPR018957">
    <property type="entry name" value="Znf_C3HC4_RING-type"/>
</dbReference>
<proteinExistence type="inferred from homology"/>
<dbReference type="InterPro" id="IPR044066">
    <property type="entry name" value="TRIAD_supradom"/>
</dbReference>
<comment type="catalytic activity">
    <reaction evidence="1">
        <text>[E2 ubiquitin-conjugating enzyme]-S-ubiquitinyl-L-cysteine + [acceptor protein]-L-lysine = [E2 ubiquitin-conjugating enzyme]-L-cysteine + [acceptor protein]-N(6)-ubiquitinyl-L-lysine.</text>
        <dbReference type="EC" id="2.3.2.31"/>
    </reaction>
</comment>
<dbReference type="FunFam" id="1.20.120.1750:FF:000012">
    <property type="entry name" value="ranBP-type and C3HC4-type zinc finger-containing protein 1 isoform X1"/>
    <property type="match status" value="1"/>
</dbReference>
<comment type="similarity">
    <text evidence="3">Belongs to the RBR family.</text>
</comment>
<dbReference type="Proteomes" id="UP000031443">
    <property type="component" value="Unassembled WGS sequence"/>
</dbReference>
<dbReference type="STRING" id="8469.M7BCE6"/>
<dbReference type="CDD" id="cd16633">
    <property type="entry name" value="mRING-HC-C3HC3D_RBR_HOIL1"/>
    <property type="match status" value="1"/>
</dbReference>
<dbReference type="GO" id="GO:0097039">
    <property type="term" value="P:protein linear polyubiquitination"/>
    <property type="evidence" value="ECO:0007669"/>
    <property type="project" value="TreeGrafter"/>
</dbReference>
<dbReference type="InterPro" id="IPR029071">
    <property type="entry name" value="Ubiquitin-like_domsf"/>
</dbReference>
<evidence type="ECO:0000256" key="10">
    <source>
        <dbReference type="ARBA" id="ARBA00022771"/>
    </source>
</evidence>
<dbReference type="CDD" id="cd20345">
    <property type="entry name" value="BRcat_RBR_HOIL1"/>
    <property type="match status" value="1"/>
</dbReference>
<dbReference type="EC" id="2.3.2.31" evidence="4"/>
<dbReference type="Pfam" id="PF25393">
    <property type="entry name" value="LTM"/>
    <property type="match status" value="1"/>
</dbReference>
<dbReference type="eggNOG" id="KOG1815">
    <property type="taxonomic scope" value="Eukaryota"/>
</dbReference>
<dbReference type="CDD" id="cd20358">
    <property type="entry name" value="Rcat_RBR_HOIL1"/>
    <property type="match status" value="1"/>
</dbReference>
<evidence type="ECO:0000256" key="16">
    <source>
        <dbReference type="ARBA" id="ARBA00078436"/>
    </source>
</evidence>
<dbReference type="GO" id="GO:0043161">
    <property type="term" value="P:proteasome-mediated ubiquitin-dependent protein catabolic process"/>
    <property type="evidence" value="ECO:0007669"/>
    <property type="project" value="TreeGrafter"/>
</dbReference>
<dbReference type="InterPro" id="IPR051628">
    <property type="entry name" value="LUBAC_E3_Ligases"/>
</dbReference>
<dbReference type="InterPro" id="IPR057468">
    <property type="entry name" value="HOIL-1/Sharpin_LTM"/>
</dbReference>
<keyword evidence="13" id="KW-0832">Ubl conjugation</keyword>
<evidence type="ECO:0000256" key="9">
    <source>
        <dbReference type="ARBA" id="ARBA00022737"/>
    </source>
</evidence>
<keyword evidence="6" id="KW-0597">Phosphoprotein</keyword>
<dbReference type="EMBL" id="KB536575">
    <property type="protein sequence ID" value="EMP33255.1"/>
    <property type="molecule type" value="Genomic_DNA"/>
</dbReference>
<evidence type="ECO:0000256" key="14">
    <source>
        <dbReference type="ARBA" id="ARBA00022990"/>
    </source>
</evidence>
<evidence type="ECO:0000256" key="6">
    <source>
        <dbReference type="ARBA" id="ARBA00022553"/>
    </source>
</evidence>
<keyword evidence="22" id="KW-1185">Reference proteome</keyword>
<evidence type="ECO:0000256" key="18">
    <source>
        <dbReference type="PROSITE-ProRule" id="PRU00175"/>
    </source>
</evidence>
<keyword evidence="12" id="KW-0862">Zinc</keyword>
<evidence type="ECO:0000256" key="5">
    <source>
        <dbReference type="ARBA" id="ARBA00017887"/>
    </source>
</evidence>
<evidence type="ECO:0000256" key="1">
    <source>
        <dbReference type="ARBA" id="ARBA00001798"/>
    </source>
</evidence>
<evidence type="ECO:0000256" key="7">
    <source>
        <dbReference type="ARBA" id="ARBA00022679"/>
    </source>
</evidence>
<dbReference type="InterPro" id="IPR013083">
    <property type="entry name" value="Znf_RING/FYVE/PHD"/>
</dbReference>
<comment type="pathway">
    <text evidence="2">Protein modification; protein ubiquitination.</text>
</comment>
<protein>
    <recommendedName>
        <fullName evidence="5">RanBP-type and C3HC4-type zinc finger-containing protein 1</fullName>
        <ecNumber evidence="4">2.3.2.31</ecNumber>
    </recommendedName>
    <alternativeName>
        <fullName evidence="17">RING-type E3 ubiquitin transferase HOIL-1</fullName>
    </alternativeName>
    <alternativeName>
        <fullName evidence="16">Ubiquitin-conjugating enzyme 7-interacting protein 3</fullName>
    </alternativeName>
</protein>
<dbReference type="InterPro" id="IPR001876">
    <property type="entry name" value="Znf_RanBP2"/>
</dbReference>
<dbReference type="GO" id="GO:0043123">
    <property type="term" value="P:positive regulation of canonical NF-kappaB signal transduction"/>
    <property type="evidence" value="ECO:0007669"/>
    <property type="project" value="TreeGrafter"/>
</dbReference>
<evidence type="ECO:0000256" key="8">
    <source>
        <dbReference type="ARBA" id="ARBA00022723"/>
    </source>
</evidence>
<dbReference type="FunFam" id="3.30.40.10:FF:000137">
    <property type="entry name" value="RanBP-type and C3HC4-type zinc finger-containing protein 1"/>
    <property type="match status" value="1"/>
</dbReference>
<accession>M7BCE6</accession>
<evidence type="ECO:0000256" key="3">
    <source>
        <dbReference type="ARBA" id="ARBA00008278"/>
    </source>
</evidence>
<dbReference type="PROSITE" id="PS00518">
    <property type="entry name" value="ZF_RING_1"/>
    <property type="match status" value="1"/>
</dbReference>
<dbReference type="SMART" id="SM00547">
    <property type="entry name" value="ZnF_RBZ"/>
    <property type="match status" value="1"/>
</dbReference>
<keyword evidence="15" id="KW-0175">Coiled coil</keyword>
<dbReference type="Gene3D" id="3.30.40.10">
    <property type="entry name" value="Zinc/RING finger domain, C3HC4 (zinc finger)"/>
    <property type="match status" value="1"/>
</dbReference>
<evidence type="ECO:0000313" key="21">
    <source>
        <dbReference type="EMBL" id="EMP33255.1"/>
    </source>
</evidence>
<organism evidence="21 22">
    <name type="scientific">Chelonia mydas</name>
    <name type="common">Green sea-turtle</name>
    <name type="synonym">Chelonia agassizi</name>
    <dbReference type="NCBI Taxonomy" id="8469"/>
    <lineage>
        <taxon>Eukaryota</taxon>
        <taxon>Metazoa</taxon>
        <taxon>Chordata</taxon>
        <taxon>Craniata</taxon>
        <taxon>Vertebrata</taxon>
        <taxon>Euteleostomi</taxon>
        <taxon>Archelosauria</taxon>
        <taxon>Testudinata</taxon>
        <taxon>Testudines</taxon>
        <taxon>Cryptodira</taxon>
        <taxon>Durocryptodira</taxon>
        <taxon>Americhelydia</taxon>
        <taxon>Chelonioidea</taxon>
        <taxon>Cheloniidae</taxon>
        <taxon>Chelonia</taxon>
    </lineage>
</organism>
<dbReference type="UniPathway" id="UPA00143"/>
<dbReference type="GO" id="GO:0080090">
    <property type="term" value="P:regulation of primary metabolic process"/>
    <property type="evidence" value="ECO:0007669"/>
    <property type="project" value="UniProtKB-ARBA"/>
</dbReference>
<evidence type="ECO:0000256" key="12">
    <source>
        <dbReference type="ARBA" id="ARBA00022833"/>
    </source>
</evidence>
<dbReference type="AlphaFoldDB" id="M7BCE6"/>
<feature type="domain" description="RING-type" evidence="19">
    <location>
        <begin position="297"/>
        <end position="339"/>
    </location>
</feature>
<dbReference type="GO" id="GO:0071797">
    <property type="term" value="C:LUBAC complex"/>
    <property type="evidence" value="ECO:0007669"/>
    <property type="project" value="TreeGrafter"/>
</dbReference>
<dbReference type="InterPro" id="IPR047559">
    <property type="entry name" value="HOIL1_RBR_mRING-HC-C3HC3D"/>
</dbReference>
<dbReference type="InterPro" id="IPR047558">
    <property type="entry name" value="BRcat_RBR_HOIL1"/>
</dbReference>
<reference evidence="22" key="1">
    <citation type="journal article" date="2013" name="Nat. Genet.">
        <title>The draft genomes of soft-shell turtle and green sea turtle yield insights into the development and evolution of the turtle-specific body plan.</title>
        <authorList>
            <person name="Wang Z."/>
            <person name="Pascual-Anaya J."/>
            <person name="Zadissa A."/>
            <person name="Li W."/>
            <person name="Niimura Y."/>
            <person name="Huang Z."/>
            <person name="Li C."/>
            <person name="White S."/>
            <person name="Xiong Z."/>
            <person name="Fang D."/>
            <person name="Wang B."/>
            <person name="Ming Y."/>
            <person name="Chen Y."/>
            <person name="Zheng Y."/>
            <person name="Kuraku S."/>
            <person name="Pignatelli M."/>
            <person name="Herrero J."/>
            <person name="Beal K."/>
            <person name="Nozawa M."/>
            <person name="Li Q."/>
            <person name="Wang J."/>
            <person name="Zhang H."/>
            <person name="Yu L."/>
            <person name="Shigenobu S."/>
            <person name="Wang J."/>
            <person name="Liu J."/>
            <person name="Flicek P."/>
            <person name="Searle S."/>
            <person name="Wang J."/>
            <person name="Kuratani S."/>
            <person name="Yin Y."/>
            <person name="Aken B."/>
            <person name="Zhang G."/>
            <person name="Irie N."/>
        </authorList>
    </citation>
    <scope>NUCLEOTIDE SEQUENCE [LARGE SCALE GENOMIC DNA]</scope>
</reference>
<evidence type="ECO:0000313" key="22">
    <source>
        <dbReference type="Proteomes" id="UP000031443"/>
    </source>
</evidence>
<dbReference type="InterPro" id="IPR017907">
    <property type="entry name" value="Znf_RING_CS"/>
</dbReference>
<evidence type="ECO:0000256" key="13">
    <source>
        <dbReference type="ARBA" id="ARBA00022843"/>
    </source>
</evidence>
<keyword evidence="11" id="KW-0833">Ubl conjugation pathway</keyword>
<dbReference type="GO" id="GO:0061630">
    <property type="term" value="F:ubiquitin protein ligase activity"/>
    <property type="evidence" value="ECO:0007669"/>
    <property type="project" value="UniProtKB-EC"/>
</dbReference>
<keyword evidence="10 18" id="KW-0863">Zinc-finger</keyword>
<dbReference type="FunFam" id="2.30.30.380:FF:000007">
    <property type="entry name" value="RanBP-type and C3HC4-type zinc finger-containing protein 1"/>
    <property type="match status" value="1"/>
</dbReference>
<dbReference type="InterPro" id="IPR036443">
    <property type="entry name" value="Znf_RanBP2_sf"/>
</dbReference>
<keyword evidence="14" id="KW-0007">Acetylation</keyword>
<feature type="domain" description="RING-type" evidence="20">
    <location>
        <begin position="293"/>
        <end position="521"/>
    </location>
</feature>
<dbReference type="SUPFAM" id="SSF54236">
    <property type="entry name" value="Ubiquitin-like"/>
    <property type="match status" value="1"/>
</dbReference>
<dbReference type="Pfam" id="PF00097">
    <property type="entry name" value="zf-C3HC4"/>
    <property type="match status" value="1"/>
</dbReference>
<keyword evidence="9" id="KW-0677">Repeat</keyword>
<dbReference type="FunFam" id="3.10.20.90:FF:000140">
    <property type="entry name" value="RanBP-type and C3HC4-type zinc finger-containing protein 1"/>
    <property type="match status" value="1"/>
</dbReference>
<dbReference type="PROSITE" id="PS50089">
    <property type="entry name" value="ZF_RING_2"/>
    <property type="match status" value="1"/>
</dbReference>
<dbReference type="InterPro" id="IPR047557">
    <property type="entry name" value="Rcat_RBR_HOIL1"/>
</dbReference>
<dbReference type="InterPro" id="IPR001841">
    <property type="entry name" value="Znf_RING"/>
</dbReference>
<dbReference type="PROSITE" id="PS01358">
    <property type="entry name" value="ZF_RANBP2_1"/>
    <property type="match status" value="1"/>
</dbReference>
<keyword evidence="7" id="KW-0808">Transferase</keyword>
<dbReference type="PROSITE" id="PS51873">
    <property type="entry name" value="TRIAD"/>
    <property type="match status" value="1"/>
</dbReference>
<dbReference type="CDD" id="cd01799">
    <property type="entry name" value="Ubl_HOIL1"/>
    <property type="match status" value="1"/>
</dbReference>
<evidence type="ECO:0000256" key="11">
    <source>
        <dbReference type="ARBA" id="ARBA00022786"/>
    </source>
</evidence>
<dbReference type="Gene3D" id="2.30.30.380">
    <property type="entry name" value="Zn-finger domain of Sec23/24"/>
    <property type="match status" value="1"/>
</dbReference>
<keyword evidence="8" id="KW-0479">Metal-binding</keyword>
<dbReference type="SUPFAM" id="SSF57850">
    <property type="entry name" value="RING/U-box"/>
    <property type="match status" value="3"/>
</dbReference>
<evidence type="ECO:0000256" key="17">
    <source>
        <dbReference type="ARBA" id="ARBA00080826"/>
    </source>
</evidence>
<evidence type="ECO:0000259" key="19">
    <source>
        <dbReference type="PROSITE" id="PS50089"/>
    </source>
</evidence>
<dbReference type="PANTHER" id="PTHR22770:SF35">
    <property type="entry name" value="RANBP-TYPE AND C3HC4-TYPE ZINC FINGER-CONTAINING PROTEIN 1"/>
    <property type="match status" value="1"/>
</dbReference>